<dbReference type="GO" id="GO:0000124">
    <property type="term" value="C:SAGA complex"/>
    <property type="evidence" value="ECO:0007669"/>
    <property type="project" value="TreeGrafter"/>
</dbReference>
<keyword evidence="2 6" id="KW-0805">Transcription regulation</keyword>
<dbReference type="Proteomes" id="UP001373714">
    <property type="component" value="Unassembled WGS sequence"/>
</dbReference>
<evidence type="ECO:0000313" key="8">
    <source>
        <dbReference type="EMBL" id="KAK6362214.1"/>
    </source>
</evidence>
<dbReference type="PRINTS" id="PR01443">
    <property type="entry name" value="TFIID30KDSUB"/>
</dbReference>
<dbReference type="AlphaFoldDB" id="A0AAV9VM34"/>
<evidence type="ECO:0000256" key="6">
    <source>
        <dbReference type="PIRNR" id="PIRNR017246"/>
    </source>
</evidence>
<dbReference type="InterPro" id="IPR003923">
    <property type="entry name" value="TAF10"/>
</dbReference>
<dbReference type="GO" id="GO:0005669">
    <property type="term" value="C:transcription factor TFIID complex"/>
    <property type="evidence" value="ECO:0007669"/>
    <property type="project" value="TreeGrafter"/>
</dbReference>
<dbReference type="GO" id="GO:0016251">
    <property type="term" value="F:RNA polymerase II general transcription initiation factor activity"/>
    <property type="evidence" value="ECO:0007669"/>
    <property type="project" value="TreeGrafter"/>
</dbReference>
<evidence type="ECO:0000256" key="2">
    <source>
        <dbReference type="ARBA" id="ARBA00023015"/>
    </source>
</evidence>
<comment type="similarity">
    <text evidence="5 6">Belongs to the TAF10 family.</text>
</comment>
<keyword evidence="9" id="KW-1185">Reference proteome</keyword>
<dbReference type="CDD" id="cd07982">
    <property type="entry name" value="HFD_TAF10"/>
    <property type="match status" value="1"/>
</dbReference>
<dbReference type="EMBL" id="JAVHNS010000002">
    <property type="protein sequence ID" value="KAK6362214.1"/>
    <property type="molecule type" value="Genomic_DNA"/>
</dbReference>
<comment type="function">
    <text evidence="6">Functions as a component of both the DNA-binding general transcription initiation factor complex TFIID and the transcription coactivator SAGA complex. Binding of TFIID to a promoter (with or without TATA element) is the initial step in pre-initiation complex (PIC) formation. TFIID plays a key role in the regulation of gene expression by RNA polymerase II through different activities such as transcription activator interaction, core promoter recognition and selectivity, TFIIA and TFIIB interaction, chromatin modification (histone acetylation by TAF1), facilitation of DNA opening and initiation of transcription. SAGA acts as a general cofactor required for essentially all RNA polymerase II transcription. At the promoters, SAGA is required for transcription pre-initiation complex (PIC) recruitment. It influences RNA polymerase II transcriptional activity through different activities such as TBP interaction (via core/TAF module) and promoter selectivity, interaction with transcription activators (via Tra1/SPT module), and chromatin modification through histone acetylation (via HAT module) and deubiquitination (via DUB module). SAGA preferentially acetylates histones H3 (to form H3K9ac, H3K14ac, H3K18ac and H3K23ac) and H2B and deubiquitinates histone H2B. SAGA interacts with DNA via upstream activating sequences (UASs).</text>
</comment>
<dbReference type="PANTHER" id="PTHR21242">
    <property type="entry name" value="TRANSCRIPTION INITIATION FACTOR TFIID SUBUNIT 10"/>
    <property type="match status" value="1"/>
</dbReference>
<evidence type="ECO:0000256" key="3">
    <source>
        <dbReference type="ARBA" id="ARBA00023163"/>
    </source>
</evidence>
<dbReference type="PANTHER" id="PTHR21242:SF0">
    <property type="entry name" value="TRANSCRIPTION INITIATION FACTOR TFIID SUBUNIT 10"/>
    <property type="match status" value="1"/>
</dbReference>
<gene>
    <name evidence="8" type="primary">TAF10</name>
    <name evidence="8" type="ORF">TWF730_005910</name>
</gene>
<dbReference type="PIRSF" id="PIRSF017246">
    <property type="entry name" value="TFIID_TAF10"/>
    <property type="match status" value="1"/>
</dbReference>
<accession>A0AAV9VM34</accession>
<comment type="caution">
    <text evidence="8">The sequence shown here is derived from an EMBL/GenBank/DDBJ whole genome shotgun (WGS) entry which is preliminary data.</text>
</comment>
<comment type="subcellular location">
    <subcellularLocation>
        <location evidence="1 6">Nucleus</location>
    </subcellularLocation>
</comment>
<evidence type="ECO:0000256" key="5">
    <source>
        <dbReference type="ARBA" id="ARBA00025730"/>
    </source>
</evidence>
<dbReference type="Pfam" id="PF03540">
    <property type="entry name" value="TAF10"/>
    <property type="match status" value="1"/>
</dbReference>
<feature type="region of interest" description="Disordered" evidence="7">
    <location>
        <begin position="1"/>
        <end position="37"/>
    </location>
</feature>
<sequence>MATPIATSFDTNPDTDLAGATSEDVDMTSSAPQNATDASMATTVANTNSNANGVSINMPGENGAIVNGGVPGDVEMRVPRRERNLREFLGMMDEFAPIIPDAVTDYYLSLSGFQTTDVRIKRLLALATQKFIADIAADAYQYARIRTSSSNANAFTAGGAIPGAAGGAMGGVGGGGGYATSGRRGGRMVLTMDDLGGAVAEYGVNTKRPEFYR</sequence>
<reference evidence="8 9" key="1">
    <citation type="submission" date="2019-10" db="EMBL/GenBank/DDBJ databases">
        <authorList>
            <person name="Palmer J.M."/>
        </authorList>
    </citation>
    <scope>NUCLEOTIDE SEQUENCE [LARGE SCALE GENOMIC DNA]</scope>
    <source>
        <strain evidence="8 9">TWF730</strain>
    </source>
</reference>
<evidence type="ECO:0000256" key="7">
    <source>
        <dbReference type="SAM" id="MobiDB-lite"/>
    </source>
</evidence>
<dbReference type="GO" id="GO:1990841">
    <property type="term" value="F:promoter-specific chromatin binding"/>
    <property type="evidence" value="ECO:0007669"/>
    <property type="project" value="TreeGrafter"/>
</dbReference>
<evidence type="ECO:0000256" key="1">
    <source>
        <dbReference type="ARBA" id="ARBA00004123"/>
    </source>
</evidence>
<evidence type="ECO:0000313" key="9">
    <source>
        <dbReference type="Proteomes" id="UP001373714"/>
    </source>
</evidence>
<evidence type="ECO:0000256" key="4">
    <source>
        <dbReference type="ARBA" id="ARBA00023242"/>
    </source>
</evidence>
<dbReference type="GO" id="GO:0006367">
    <property type="term" value="P:transcription initiation at RNA polymerase II promoter"/>
    <property type="evidence" value="ECO:0007669"/>
    <property type="project" value="TreeGrafter"/>
</dbReference>
<feature type="compositionally biased region" description="Polar residues" evidence="7">
    <location>
        <begin position="1"/>
        <end position="14"/>
    </location>
</feature>
<name>A0AAV9VM34_9PEZI</name>
<keyword evidence="4 6" id="KW-0539">Nucleus</keyword>
<proteinExistence type="inferred from homology"/>
<protein>
    <recommendedName>
        <fullName evidence="6">Transcription initiation factor TFIID subunit 10</fullName>
    </recommendedName>
</protein>
<feature type="compositionally biased region" description="Polar residues" evidence="7">
    <location>
        <begin position="27"/>
        <end position="37"/>
    </location>
</feature>
<keyword evidence="3 6" id="KW-0804">Transcription</keyword>
<organism evidence="8 9">
    <name type="scientific">Orbilia blumenaviensis</name>
    <dbReference type="NCBI Taxonomy" id="1796055"/>
    <lineage>
        <taxon>Eukaryota</taxon>
        <taxon>Fungi</taxon>
        <taxon>Dikarya</taxon>
        <taxon>Ascomycota</taxon>
        <taxon>Pezizomycotina</taxon>
        <taxon>Orbiliomycetes</taxon>
        <taxon>Orbiliales</taxon>
        <taxon>Orbiliaceae</taxon>
        <taxon>Orbilia</taxon>
    </lineage>
</organism>